<dbReference type="Proteomes" id="UP000003900">
    <property type="component" value="Unassembled WGS sequence"/>
</dbReference>
<keyword evidence="8" id="KW-1185">Reference proteome</keyword>
<keyword evidence="4" id="KW-0378">Hydrolase</keyword>
<dbReference type="Gene3D" id="3.60.21.10">
    <property type="match status" value="1"/>
</dbReference>
<dbReference type="GO" id="GO:0005576">
    <property type="term" value="C:extracellular region"/>
    <property type="evidence" value="ECO:0007669"/>
    <property type="project" value="UniProtKB-SubCell"/>
</dbReference>
<accession>H3SK21</accession>
<dbReference type="PATRIC" id="fig|1131935.3.peg.4048"/>
<evidence type="ECO:0000256" key="2">
    <source>
        <dbReference type="ARBA" id="ARBA00022525"/>
    </source>
</evidence>
<dbReference type="Pfam" id="PF02872">
    <property type="entry name" value="5_nucleotid_C"/>
    <property type="match status" value="1"/>
</dbReference>
<reference evidence="7 8" key="1">
    <citation type="journal article" date="2012" name="J. Bacteriol.">
        <title>Genome Sequence of the Pattern-Forming Social Bacterium Paenibacillus dendritiformis C454 Chiral Morphotype.</title>
        <authorList>
            <person name="Sirota-Madi A."/>
            <person name="Olender T."/>
            <person name="Helman Y."/>
            <person name="Brainis I."/>
            <person name="Finkelshtein A."/>
            <person name="Roth D."/>
            <person name="Hagai E."/>
            <person name="Leshkowitz D."/>
            <person name="Brodsky L."/>
            <person name="Galatenko V."/>
            <person name="Nikolaev V."/>
            <person name="Gutnick D.L."/>
            <person name="Lancet D."/>
            <person name="Ben-Jacob E."/>
        </authorList>
    </citation>
    <scope>NUCLEOTIDE SEQUENCE [LARGE SCALE GENOMIC DNA]</scope>
    <source>
        <strain evidence="7 8">C454</strain>
    </source>
</reference>
<organism evidence="7 8">
    <name type="scientific">Paenibacillus dendritiformis C454</name>
    <dbReference type="NCBI Taxonomy" id="1131935"/>
    <lineage>
        <taxon>Bacteria</taxon>
        <taxon>Bacillati</taxon>
        <taxon>Bacillota</taxon>
        <taxon>Bacilli</taxon>
        <taxon>Bacillales</taxon>
        <taxon>Paenibacillaceae</taxon>
        <taxon>Paenibacillus</taxon>
    </lineage>
</organism>
<dbReference type="GO" id="GO:0000166">
    <property type="term" value="F:nucleotide binding"/>
    <property type="evidence" value="ECO:0007669"/>
    <property type="project" value="UniProtKB-KW"/>
</dbReference>
<protein>
    <submittedName>
        <fullName evidence="7">5'-nucleotidase</fullName>
    </submittedName>
</protein>
<comment type="similarity">
    <text evidence="4">Belongs to the 5'-nucleotidase family.</text>
</comment>
<dbReference type="EMBL" id="AHKH01000064">
    <property type="protein sequence ID" value="EHQ60557.1"/>
    <property type="molecule type" value="Genomic_DNA"/>
</dbReference>
<keyword evidence="3 4" id="KW-0732">Signal</keyword>
<gene>
    <name evidence="7" type="ORF">PDENDC454_19493</name>
</gene>
<dbReference type="STRING" id="1131935.PDENDC454_19493"/>
<feature type="domain" description="Calcineurin-like phosphoesterase" evidence="5">
    <location>
        <begin position="153"/>
        <end position="356"/>
    </location>
</feature>
<comment type="caution">
    <text evidence="7">The sequence shown here is derived from an EMBL/GenBank/DDBJ whole genome shotgun (WGS) entry which is preliminary data.</text>
</comment>
<feature type="chain" id="PRO_5005134362" evidence="4">
    <location>
        <begin position="27"/>
        <end position="622"/>
    </location>
</feature>
<dbReference type="InterPro" id="IPR004843">
    <property type="entry name" value="Calcineurin-like_PHP"/>
</dbReference>
<proteinExistence type="inferred from homology"/>
<dbReference type="PRINTS" id="PR01607">
    <property type="entry name" value="APYRASEFAMLY"/>
</dbReference>
<dbReference type="AlphaFoldDB" id="H3SK21"/>
<dbReference type="PANTHER" id="PTHR11575:SF24">
    <property type="entry name" value="5'-NUCLEOTIDASE"/>
    <property type="match status" value="1"/>
</dbReference>
<dbReference type="RefSeq" id="WP_006678393.1">
    <property type="nucleotide sequence ID" value="NZ_AHKH01000064.1"/>
</dbReference>
<dbReference type="SUPFAM" id="SSF55816">
    <property type="entry name" value="5'-nucleotidase (syn. UDP-sugar hydrolase), C-terminal domain"/>
    <property type="match status" value="1"/>
</dbReference>
<dbReference type="Pfam" id="PF00149">
    <property type="entry name" value="Metallophos"/>
    <property type="match status" value="1"/>
</dbReference>
<name>H3SK21_9BACL</name>
<evidence type="ECO:0000313" key="7">
    <source>
        <dbReference type="EMBL" id="EHQ60557.1"/>
    </source>
</evidence>
<dbReference type="GO" id="GO:0009166">
    <property type="term" value="P:nucleotide catabolic process"/>
    <property type="evidence" value="ECO:0007669"/>
    <property type="project" value="InterPro"/>
</dbReference>
<dbReference type="InterPro" id="IPR036907">
    <property type="entry name" value="5'-Nucleotdase_C_sf"/>
</dbReference>
<dbReference type="CDD" id="cd00845">
    <property type="entry name" value="MPP_UshA_N_like"/>
    <property type="match status" value="1"/>
</dbReference>
<evidence type="ECO:0000256" key="3">
    <source>
        <dbReference type="ARBA" id="ARBA00022729"/>
    </source>
</evidence>
<dbReference type="OrthoDB" id="9801679at2"/>
<dbReference type="GO" id="GO:0030288">
    <property type="term" value="C:outer membrane-bounded periplasmic space"/>
    <property type="evidence" value="ECO:0007669"/>
    <property type="project" value="TreeGrafter"/>
</dbReference>
<evidence type="ECO:0000313" key="8">
    <source>
        <dbReference type="Proteomes" id="UP000003900"/>
    </source>
</evidence>
<feature type="signal peptide" evidence="4">
    <location>
        <begin position="1"/>
        <end position="26"/>
    </location>
</feature>
<evidence type="ECO:0000259" key="6">
    <source>
        <dbReference type="Pfam" id="PF02872"/>
    </source>
</evidence>
<dbReference type="SUPFAM" id="SSF56300">
    <property type="entry name" value="Metallo-dependent phosphatases"/>
    <property type="match status" value="1"/>
</dbReference>
<evidence type="ECO:0000256" key="1">
    <source>
        <dbReference type="ARBA" id="ARBA00004613"/>
    </source>
</evidence>
<keyword evidence="4" id="KW-0547">Nucleotide-binding</keyword>
<evidence type="ECO:0000259" key="5">
    <source>
        <dbReference type="Pfam" id="PF00149"/>
    </source>
</evidence>
<dbReference type="GO" id="GO:0016787">
    <property type="term" value="F:hydrolase activity"/>
    <property type="evidence" value="ECO:0007669"/>
    <property type="project" value="UniProtKB-KW"/>
</dbReference>
<comment type="subcellular location">
    <subcellularLocation>
        <location evidence="1">Secreted</location>
    </subcellularLocation>
</comment>
<evidence type="ECO:0000256" key="4">
    <source>
        <dbReference type="RuleBase" id="RU362119"/>
    </source>
</evidence>
<dbReference type="Gene3D" id="3.90.780.10">
    <property type="entry name" value="5'-Nucleotidase, C-terminal domain"/>
    <property type="match status" value="1"/>
</dbReference>
<dbReference type="InterPro" id="IPR008334">
    <property type="entry name" value="5'-Nucleotdase_C"/>
</dbReference>
<sequence>MNKKKLGTAAVLTTLMSALFAGSLFAAPIHPIDHIQWMQDKNYIFGTKDGLALERPITLVEAIAMLARVQDAVQSVKAADPAIKHWAAKSLTWAKQEGIVDAEQWTELHRPANAATLQTVAEKAGLRLDLAGEKVTRDQFFKALGDAITTHVTIGHTNDLHGHVLEDAKAKEMGYAKLATLMKELREENPNTMLLDAGDMIQGTIYVNLSKGETATKLANALGYDFMASGNHEYDFGYEQLAKLTKMFEFPVLAANVFDGEGKPLLQPYVKKQVGGKTFAILGLVTKDTPIVTHPDNVKGLTFRDPIEVAKEWVPKLRQEADHVIVLCHTGLEYDREMAKQVPGIDIIVGGHTHTPVDEPELVNGTYIVQDWEYAKSLGRVDLYYHGEDLVHFSGGLLKYDEATKPDPAVSAIVESLKKETDSLLNEKIATASVDLDGDRSRVRKQETIMGNLVADAMLERTRTMPGFEADLAITNSGGIRTTIMKGDVTKRNLYDVLPFPNTLAVVEVKGSDLKAALENGVSEIESGSGRFPQIAGMSFAFDMKQPKGSRVTDVKVGGKALEEDTTYHVATNDFLIAGGDGYSMFMNKKSLDTGVTLYEVVEQYMKAKKDITGKIEQRIRQ</sequence>
<dbReference type="FunFam" id="3.90.780.10:FF:000004">
    <property type="entry name" value="UDP-sugar hydrolase, putative"/>
    <property type="match status" value="1"/>
</dbReference>
<dbReference type="PANTHER" id="PTHR11575">
    <property type="entry name" value="5'-NUCLEOTIDASE-RELATED"/>
    <property type="match status" value="1"/>
</dbReference>
<keyword evidence="2" id="KW-0964">Secreted</keyword>
<dbReference type="InterPro" id="IPR006179">
    <property type="entry name" value="5_nucleotidase/apyrase"/>
</dbReference>
<dbReference type="InterPro" id="IPR029052">
    <property type="entry name" value="Metallo-depent_PP-like"/>
</dbReference>
<feature type="domain" description="5'-Nucleotidase C-terminal" evidence="6">
    <location>
        <begin position="429"/>
        <end position="586"/>
    </location>
</feature>